<dbReference type="EMBL" id="QZWG01000014">
    <property type="protein sequence ID" value="RZB69106.1"/>
    <property type="molecule type" value="Genomic_DNA"/>
</dbReference>
<keyword evidence="3" id="KW-1185">Reference proteome</keyword>
<feature type="transmembrane region" description="Helical" evidence="1">
    <location>
        <begin position="12"/>
        <end position="34"/>
    </location>
</feature>
<keyword evidence="1" id="KW-0472">Membrane</keyword>
<dbReference type="PANTHER" id="PTHR12603">
    <property type="entry name" value="CCR4-NOT TRANSCRIPTION COMPLEX RELATED"/>
    <property type="match status" value="1"/>
</dbReference>
<keyword evidence="1" id="KW-1133">Transmembrane helix</keyword>
<gene>
    <name evidence="2" type="ORF">D0Y65_038744</name>
</gene>
<name>A0A445H6A6_GLYSO</name>
<comment type="caution">
    <text evidence="2">The sequence shown here is derived from an EMBL/GenBank/DDBJ whole genome shotgun (WGS) entry which is preliminary data.</text>
</comment>
<evidence type="ECO:0000313" key="2">
    <source>
        <dbReference type="EMBL" id="RZB69106.1"/>
    </source>
</evidence>
<dbReference type="GO" id="GO:0016567">
    <property type="term" value="P:protein ubiquitination"/>
    <property type="evidence" value="ECO:0007669"/>
    <property type="project" value="TreeGrafter"/>
</dbReference>
<dbReference type="GO" id="GO:0030014">
    <property type="term" value="C:CCR4-NOT complex"/>
    <property type="evidence" value="ECO:0007669"/>
    <property type="project" value="InterPro"/>
</dbReference>
<reference evidence="2 3" key="1">
    <citation type="submission" date="2018-09" db="EMBL/GenBank/DDBJ databases">
        <title>A high-quality reference genome of wild soybean provides a powerful tool to mine soybean genomes.</title>
        <authorList>
            <person name="Xie M."/>
            <person name="Chung C.Y.L."/>
            <person name="Li M.-W."/>
            <person name="Wong F.-L."/>
            <person name="Chan T.-F."/>
            <person name="Lam H.-M."/>
        </authorList>
    </citation>
    <scope>NUCLEOTIDE SEQUENCE [LARGE SCALE GENOMIC DNA]</scope>
    <source>
        <strain evidence="3">cv. W05</strain>
        <tissue evidence="2">Hypocotyl of etiolated seedlings</tissue>
    </source>
</reference>
<evidence type="ECO:0000313" key="3">
    <source>
        <dbReference type="Proteomes" id="UP000289340"/>
    </source>
</evidence>
<evidence type="ECO:0000256" key="1">
    <source>
        <dbReference type="SAM" id="Phobius"/>
    </source>
</evidence>
<organism evidence="2 3">
    <name type="scientific">Glycine soja</name>
    <name type="common">Wild soybean</name>
    <dbReference type="NCBI Taxonomy" id="3848"/>
    <lineage>
        <taxon>Eukaryota</taxon>
        <taxon>Viridiplantae</taxon>
        <taxon>Streptophyta</taxon>
        <taxon>Embryophyta</taxon>
        <taxon>Tracheophyta</taxon>
        <taxon>Spermatophyta</taxon>
        <taxon>Magnoliopsida</taxon>
        <taxon>eudicotyledons</taxon>
        <taxon>Gunneridae</taxon>
        <taxon>Pentapetalae</taxon>
        <taxon>rosids</taxon>
        <taxon>fabids</taxon>
        <taxon>Fabales</taxon>
        <taxon>Fabaceae</taxon>
        <taxon>Papilionoideae</taxon>
        <taxon>50 kb inversion clade</taxon>
        <taxon>NPAAA clade</taxon>
        <taxon>indigoferoid/millettioid clade</taxon>
        <taxon>Phaseoleae</taxon>
        <taxon>Glycine</taxon>
        <taxon>Glycine subgen. Soja</taxon>
    </lineage>
</organism>
<dbReference type="Proteomes" id="UP000289340">
    <property type="component" value="Chromosome 14"/>
</dbReference>
<dbReference type="AlphaFoldDB" id="A0A445H6A6"/>
<dbReference type="GO" id="GO:0004842">
    <property type="term" value="F:ubiquitin-protein transferase activity"/>
    <property type="evidence" value="ECO:0007669"/>
    <property type="project" value="InterPro"/>
</dbReference>
<dbReference type="InterPro" id="IPR039780">
    <property type="entry name" value="Mot2"/>
</dbReference>
<sequence length="101" mass="11846">MTLMHMLKLKCVFHCIVMSMCVLVLFNCNFWIFLICAKGRGFNLCICRACFGTTKYCHAWLRNMPCSNPDCLYLHEIGSQEDSFTKYEIISAYTRYFSNLK</sequence>
<accession>A0A445H6A6</accession>
<protein>
    <submittedName>
        <fullName evidence="2">General negative regulator of transcription subunit 4</fullName>
    </submittedName>
</protein>
<proteinExistence type="predicted"/>
<keyword evidence="1" id="KW-0812">Transmembrane</keyword>
<dbReference type="PANTHER" id="PTHR12603:SF36">
    <property type="entry name" value="RNA BINDING (RRM_RBD_RNP MOTIFS) FAMILY PROTEIN"/>
    <property type="match status" value="1"/>
</dbReference>